<dbReference type="WBParaSite" id="HPLM_0000176001-mRNA-1">
    <property type="protein sequence ID" value="HPLM_0000176001-mRNA-1"/>
    <property type="gene ID" value="HPLM_0000176001"/>
</dbReference>
<reference evidence="1" key="1">
    <citation type="submission" date="2017-02" db="UniProtKB">
        <authorList>
            <consortium name="WormBaseParasite"/>
        </authorList>
    </citation>
    <scope>IDENTIFICATION</scope>
</reference>
<accession>A0A0N4VWU0</accession>
<dbReference type="AlphaFoldDB" id="A0A0N4VWU0"/>
<organism evidence="1">
    <name type="scientific">Haemonchus placei</name>
    <name type="common">Barber's pole worm</name>
    <dbReference type="NCBI Taxonomy" id="6290"/>
    <lineage>
        <taxon>Eukaryota</taxon>
        <taxon>Metazoa</taxon>
        <taxon>Ecdysozoa</taxon>
        <taxon>Nematoda</taxon>
        <taxon>Chromadorea</taxon>
        <taxon>Rhabditida</taxon>
        <taxon>Rhabditina</taxon>
        <taxon>Rhabditomorpha</taxon>
        <taxon>Strongyloidea</taxon>
        <taxon>Trichostrongylidae</taxon>
        <taxon>Haemonchus</taxon>
    </lineage>
</organism>
<sequence>LVNIVRNRNDDGKVPVKARMMSIHHRLVTIKPTGRQAFK</sequence>
<evidence type="ECO:0000313" key="1">
    <source>
        <dbReference type="WBParaSite" id="HPLM_0000176001-mRNA-1"/>
    </source>
</evidence>
<proteinExistence type="predicted"/>
<name>A0A0N4VWU0_HAEPC</name>
<protein>
    <submittedName>
        <fullName evidence="1">Transposase</fullName>
    </submittedName>
</protein>